<proteinExistence type="inferred from homology"/>
<dbReference type="SMART" id="SM00631">
    <property type="entry name" value="Zn_pept"/>
    <property type="match status" value="1"/>
</dbReference>
<accession>A0AAP2DPT6</accession>
<dbReference type="GO" id="GO:0004181">
    <property type="term" value="F:metallocarboxypeptidase activity"/>
    <property type="evidence" value="ECO:0007669"/>
    <property type="project" value="InterPro"/>
</dbReference>
<dbReference type="InterPro" id="IPR000834">
    <property type="entry name" value="Peptidase_M14"/>
</dbReference>
<dbReference type="PROSITE" id="PS51257">
    <property type="entry name" value="PROKAR_LIPOPROTEIN"/>
    <property type="match status" value="1"/>
</dbReference>
<feature type="domain" description="Peptidase M14" evidence="4">
    <location>
        <begin position="160"/>
        <end position="400"/>
    </location>
</feature>
<dbReference type="Gene3D" id="3.40.630.10">
    <property type="entry name" value="Zn peptidases"/>
    <property type="match status" value="1"/>
</dbReference>
<dbReference type="PANTHER" id="PTHR12756">
    <property type="entry name" value="CYTOSOLIC CARBOXYPEPTIDASE"/>
    <property type="match status" value="1"/>
</dbReference>
<dbReference type="Proteomes" id="UP001319200">
    <property type="component" value="Unassembled WGS sequence"/>
</dbReference>
<dbReference type="PROSITE" id="PS52035">
    <property type="entry name" value="PEPTIDASE_M14"/>
    <property type="match status" value="1"/>
</dbReference>
<dbReference type="EMBL" id="JAHESF010000017">
    <property type="protein sequence ID" value="MBT1698757.1"/>
    <property type="molecule type" value="Genomic_DNA"/>
</dbReference>
<evidence type="ECO:0000313" key="6">
    <source>
        <dbReference type="Proteomes" id="UP001319200"/>
    </source>
</evidence>
<comment type="caution">
    <text evidence="5">The sequence shown here is derived from an EMBL/GenBank/DDBJ whole genome shotgun (WGS) entry which is preliminary data.</text>
</comment>
<protein>
    <submittedName>
        <fullName evidence="5">Succinylglutamate desuccinylase/aspartoacylase family protein</fullName>
    </submittedName>
</protein>
<reference evidence="5 6" key="1">
    <citation type="submission" date="2021-05" db="EMBL/GenBank/DDBJ databases">
        <title>A Polyphasic approach of four new species of the genus Ohtaekwangia: Ohtaekwangia histidinii sp. nov., Ohtaekwangia cretensis sp. nov., Ohtaekwangia indiensis sp. nov., Ohtaekwangia reichenbachii sp. nov. from diverse environment.</title>
        <authorList>
            <person name="Octaviana S."/>
        </authorList>
    </citation>
    <scope>NUCLEOTIDE SEQUENCE [LARGE SCALE GENOMIC DNA]</scope>
    <source>
        <strain evidence="5 6">PWU4</strain>
    </source>
</reference>
<dbReference type="RefSeq" id="WP_254165517.1">
    <property type="nucleotide sequence ID" value="NZ_JAHESF010000017.1"/>
</dbReference>
<comment type="cofactor">
    <cofactor evidence="1">
        <name>Zn(2+)</name>
        <dbReference type="ChEBI" id="CHEBI:29105"/>
    </cofactor>
</comment>
<evidence type="ECO:0000256" key="2">
    <source>
        <dbReference type="PROSITE-ProRule" id="PRU01379"/>
    </source>
</evidence>
<name>A0AAP2DPT6_9BACT</name>
<dbReference type="PANTHER" id="PTHR12756:SF11">
    <property type="entry name" value="CYTOSOLIC CARBOXYPEPTIDASE 1"/>
    <property type="match status" value="1"/>
</dbReference>
<dbReference type="InterPro" id="IPR050821">
    <property type="entry name" value="Cytosolic_carboxypeptidase"/>
</dbReference>
<evidence type="ECO:0000256" key="3">
    <source>
        <dbReference type="SAM" id="SignalP"/>
    </source>
</evidence>
<comment type="similarity">
    <text evidence="2">Belongs to the peptidase M14 family.</text>
</comment>
<sequence length="408" mass="46319">MKQFLGTMWVLLITTACLCAMTPLAETGRDTIQKDLVKVDLQSRRIHSFDNGVHFSGNFAGARLGTPLKVNDSVFQVNITPENEPINKSPWYAFKLWSDRRKDVYVTLHYTYGTHRYHPKLSTDGKRWKDMEKSNVTTSNEDVTLRFTTGADTLWVAAQELIPSSEALYWADSLADKFSSLKKRVIGYSILDRPVVSFRIGDKRNANTLVVLSRQHPPEVTGYQAMQAFTERILAKNRLSSRFRKKFDVIVIPSINPDGVDLGHWRHNAGGVDLNRDWDKFLQPETRAVSGYLKALAANGDALQFCLDFHSTEEDVFYIVTEEKQSITQRWLAAIQRAIPDYKVNQSFHGIGSATSKNWIYKQFGAEAVTYEVGDGTDRQLLKRIGETAADELMKVLLEKTSGRKNKK</sequence>
<dbReference type="CDD" id="cd06237">
    <property type="entry name" value="M14_Nna1-like"/>
    <property type="match status" value="1"/>
</dbReference>
<dbReference type="SUPFAM" id="SSF53187">
    <property type="entry name" value="Zn-dependent exopeptidases"/>
    <property type="match status" value="1"/>
</dbReference>
<organism evidence="5 6">
    <name type="scientific">Chryseosolibacter histidini</name>
    <dbReference type="NCBI Taxonomy" id="2782349"/>
    <lineage>
        <taxon>Bacteria</taxon>
        <taxon>Pseudomonadati</taxon>
        <taxon>Bacteroidota</taxon>
        <taxon>Cytophagia</taxon>
        <taxon>Cytophagales</taxon>
        <taxon>Chryseotaleaceae</taxon>
        <taxon>Chryseosolibacter</taxon>
    </lineage>
</organism>
<dbReference type="Pfam" id="PF00246">
    <property type="entry name" value="Peptidase_M14"/>
    <property type="match status" value="1"/>
</dbReference>
<evidence type="ECO:0000259" key="4">
    <source>
        <dbReference type="PROSITE" id="PS52035"/>
    </source>
</evidence>
<keyword evidence="6" id="KW-1185">Reference proteome</keyword>
<feature type="signal peptide" evidence="3">
    <location>
        <begin position="1"/>
        <end position="25"/>
    </location>
</feature>
<dbReference type="GO" id="GO:0006508">
    <property type="term" value="P:proteolysis"/>
    <property type="evidence" value="ECO:0007669"/>
    <property type="project" value="InterPro"/>
</dbReference>
<dbReference type="Gene3D" id="2.60.40.3120">
    <property type="match status" value="1"/>
</dbReference>
<feature type="active site" description="Proton donor/acceptor" evidence="2">
    <location>
        <position position="372"/>
    </location>
</feature>
<evidence type="ECO:0000256" key="1">
    <source>
        <dbReference type="ARBA" id="ARBA00001947"/>
    </source>
</evidence>
<keyword evidence="3" id="KW-0732">Signal</keyword>
<evidence type="ECO:0000313" key="5">
    <source>
        <dbReference type="EMBL" id="MBT1698757.1"/>
    </source>
</evidence>
<gene>
    <name evidence="5" type="ORF">KK083_17830</name>
</gene>
<dbReference type="AlphaFoldDB" id="A0AAP2DPT6"/>
<dbReference type="GO" id="GO:0008270">
    <property type="term" value="F:zinc ion binding"/>
    <property type="evidence" value="ECO:0007669"/>
    <property type="project" value="InterPro"/>
</dbReference>
<feature type="chain" id="PRO_5042847980" evidence="3">
    <location>
        <begin position="26"/>
        <end position="408"/>
    </location>
</feature>